<evidence type="ECO:0000256" key="2">
    <source>
        <dbReference type="ARBA" id="ARBA00023125"/>
    </source>
</evidence>
<evidence type="ECO:0000256" key="3">
    <source>
        <dbReference type="ARBA" id="ARBA00023163"/>
    </source>
</evidence>
<dbReference type="RefSeq" id="WP_040199558.1">
    <property type="nucleotide sequence ID" value="NZ_CP010311.1"/>
</dbReference>
<dbReference type="AlphaFoldDB" id="A0A0B5FD72"/>
<evidence type="ECO:0000256" key="1">
    <source>
        <dbReference type="ARBA" id="ARBA00023015"/>
    </source>
</evidence>
<proteinExistence type="inferred from homology"/>
<protein>
    <recommendedName>
        <fullName evidence="4">Transcription elongation factor GreB</fullName>
    </recommendedName>
    <alternativeName>
        <fullName evidence="4">Transcript cleavage factor GreB</fullName>
    </alternativeName>
</protein>
<dbReference type="GO" id="GO:0032784">
    <property type="term" value="P:regulation of DNA-templated transcription elongation"/>
    <property type="evidence" value="ECO:0007669"/>
    <property type="project" value="UniProtKB-UniRule"/>
</dbReference>
<keyword evidence="2 4" id="KW-0238">DNA-binding</keyword>
<evidence type="ECO:0000313" key="8">
    <source>
        <dbReference type="Proteomes" id="UP000035036"/>
    </source>
</evidence>
<dbReference type="InterPro" id="IPR022691">
    <property type="entry name" value="Tscrpt_elong_fac_GreA/B_N"/>
</dbReference>
<dbReference type="EMBL" id="CP010311">
    <property type="protein sequence ID" value="AJF06082.1"/>
    <property type="molecule type" value="Genomic_DNA"/>
</dbReference>
<accession>A0A0B5FD72</accession>
<evidence type="ECO:0000256" key="4">
    <source>
        <dbReference type="HAMAP-Rule" id="MF_00930"/>
    </source>
</evidence>
<dbReference type="Pfam" id="PF01272">
    <property type="entry name" value="GreA_GreB"/>
    <property type="match status" value="1"/>
</dbReference>
<feature type="domain" description="Transcription elongation factor GreA/GreB C-terminal" evidence="5">
    <location>
        <begin position="88"/>
        <end position="161"/>
    </location>
</feature>
<keyword evidence="7" id="KW-0648">Protein biosynthesis</keyword>
<dbReference type="FunFam" id="3.10.50.30:FF:000001">
    <property type="entry name" value="Transcription elongation factor GreA"/>
    <property type="match status" value="1"/>
</dbReference>
<dbReference type="HOGENOM" id="CLU_101379_3_0_7"/>
<sequence>MSQQRKNYMTPGCAARMRAELKELLYKERPAMVDTVAWAASNGDRSENADYQYGKRRLREIDRRIRFLTKQLDAADIVDPLDQKARAGDRVLFGATVTVENADGVERVLSLVGGDEMDASRGRISWFSPVGRALLNAREGDEVTVVTPGGREELEIVKVDYLPLD</sequence>
<gene>
    <name evidence="4" type="primary">greB</name>
    <name evidence="7" type="ORF">GSUB_05205</name>
</gene>
<comment type="function">
    <text evidence="4">Necessary for efficient RNA polymerase transcription elongation past template-encoded arresting sites. The arresting sites in DNA have the property of trapping a certain fraction of elongating RNA polymerases that pass through, resulting in locked ternary complexes. Cleavage of the nascent transcript by cleavage factors such as GreA or GreB allows the resumption of elongation from the new 3'terminus. GreB releases sequences of up to 9 nucleotides in length.</text>
</comment>
<dbReference type="HAMAP" id="MF_00105">
    <property type="entry name" value="GreA_GreB"/>
    <property type="match status" value="1"/>
</dbReference>
<dbReference type="GO" id="GO:0003677">
    <property type="term" value="F:DNA binding"/>
    <property type="evidence" value="ECO:0007669"/>
    <property type="project" value="UniProtKB-UniRule"/>
</dbReference>
<feature type="domain" description="Transcription elongation factor GreA/GreB N-terminal" evidence="6">
    <location>
        <begin position="7"/>
        <end position="77"/>
    </location>
</feature>
<dbReference type="PANTHER" id="PTHR30437:SF6">
    <property type="entry name" value="TRANSCRIPTION ELONGATION FACTOR GREB"/>
    <property type="match status" value="1"/>
</dbReference>
<dbReference type="InterPro" id="IPR036805">
    <property type="entry name" value="Tscrpt_elong_fac_GreA/B_N_sf"/>
</dbReference>
<dbReference type="Pfam" id="PF03449">
    <property type="entry name" value="GreA_GreB_N"/>
    <property type="match status" value="1"/>
</dbReference>
<dbReference type="InterPro" id="IPR006358">
    <property type="entry name" value="Tscrpt_elong_fac_GreB"/>
</dbReference>
<name>A0A0B5FD72_9BACT</name>
<dbReference type="Gene3D" id="3.10.50.30">
    <property type="entry name" value="Transcription elongation factor, GreA/GreB, C-terminal domain"/>
    <property type="match status" value="1"/>
</dbReference>
<evidence type="ECO:0000259" key="6">
    <source>
        <dbReference type="Pfam" id="PF03449"/>
    </source>
</evidence>
<dbReference type="FunFam" id="1.10.287.180:FF:000001">
    <property type="entry name" value="Transcription elongation factor GreA"/>
    <property type="match status" value="1"/>
</dbReference>
<dbReference type="NCBIfam" id="TIGR01461">
    <property type="entry name" value="greB"/>
    <property type="match status" value="1"/>
</dbReference>
<dbReference type="STRING" id="483547.GSUB_05205"/>
<dbReference type="NCBIfam" id="NF002506">
    <property type="entry name" value="PRK01885.1"/>
    <property type="match status" value="1"/>
</dbReference>
<keyword evidence="8" id="KW-1185">Reference proteome</keyword>
<dbReference type="Gene3D" id="1.10.287.180">
    <property type="entry name" value="Transcription elongation factor, GreA/GreB, N-terminal domain"/>
    <property type="match status" value="1"/>
</dbReference>
<dbReference type="GO" id="GO:0070063">
    <property type="term" value="F:RNA polymerase binding"/>
    <property type="evidence" value="ECO:0007669"/>
    <property type="project" value="InterPro"/>
</dbReference>
<dbReference type="PIRSF" id="PIRSF006092">
    <property type="entry name" value="GreA_GreB"/>
    <property type="match status" value="1"/>
</dbReference>
<dbReference type="InterPro" id="IPR028624">
    <property type="entry name" value="Tscrpt_elong_fac_GreA/B"/>
</dbReference>
<dbReference type="OrthoDB" id="5511940at2"/>
<comment type="similarity">
    <text evidence="4">Belongs to the GreA/GreB family. GreB subfamily.</text>
</comment>
<organism evidence="7 8">
    <name type="scientific">Geoalkalibacter subterraneus</name>
    <dbReference type="NCBI Taxonomy" id="483547"/>
    <lineage>
        <taxon>Bacteria</taxon>
        <taxon>Pseudomonadati</taxon>
        <taxon>Thermodesulfobacteriota</taxon>
        <taxon>Desulfuromonadia</taxon>
        <taxon>Desulfuromonadales</taxon>
        <taxon>Geoalkalibacteraceae</taxon>
        <taxon>Geoalkalibacter</taxon>
    </lineage>
</organism>
<keyword evidence="3 4" id="KW-0804">Transcription</keyword>
<dbReference type="InterPro" id="IPR018151">
    <property type="entry name" value="TF_GreA/GreB_CS"/>
</dbReference>
<evidence type="ECO:0000259" key="5">
    <source>
        <dbReference type="Pfam" id="PF01272"/>
    </source>
</evidence>
<dbReference type="KEGG" id="gsb:GSUB_05205"/>
<dbReference type="GO" id="GO:0003746">
    <property type="term" value="F:translation elongation factor activity"/>
    <property type="evidence" value="ECO:0007669"/>
    <property type="project" value="UniProtKB-KW"/>
</dbReference>
<dbReference type="PANTHER" id="PTHR30437">
    <property type="entry name" value="TRANSCRIPTION ELONGATION FACTOR GREA"/>
    <property type="match status" value="1"/>
</dbReference>
<dbReference type="Proteomes" id="UP000035036">
    <property type="component" value="Chromosome"/>
</dbReference>
<reference evidence="7 8" key="1">
    <citation type="journal article" date="2015" name="Genome Announc.">
        <title>Genomes of Geoalkalibacter ferrihydriticus Z-0531T and Geoalkalibacter subterraneus Red1T, Two Haloalkaliphilic Metal-Reducing Deltaproteobacteria.</title>
        <authorList>
            <person name="Badalamenti J.P."/>
            <person name="Krajmalnik-Brown R."/>
            <person name="Torres C.I."/>
            <person name="Bond D.R."/>
        </authorList>
    </citation>
    <scope>NUCLEOTIDE SEQUENCE [LARGE SCALE GENOMIC DNA]</scope>
    <source>
        <strain evidence="7 8">Red1</strain>
    </source>
</reference>
<dbReference type="InterPro" id="IPR001437">
    <property type="entry name" value="Tscrpt_elong_fac_GreA/B_C"/>
</dbReference>
<dbReference type="PROSITE" id="PS00830">
    <property type="entry name" value="GREAB_2"/>
    <property type="match status" value="1"/>
</dbReference>
<evidence type="ECO:0000313" key="7">
    <source>
        <dbReference type="EMBL" id="AJF06082.1"/>
    </source>
</evidence>
<dbReference type="HAMAP" id="MF_00930">
    <property type="entry name" value="GreB"/>
    <property type="match status" value="1"/>
</dbReference>
<keyword evidence="7" id="KW-0251">Elongation factor</keyword>
<keyword evidence="1 4" id="KW-0805">Transcription regulation</keyword>
<dbReference type="InterPro" id="IPR023459">
    <property type="entry name" value="Tscrpt_elong_fac_GreA/B_fam"/>
</dbReference>
<dbReference type="GO" id="GO:0006354">
    <property type="term" value="P:DNA-templated transcription elongation"/>
    <property type="evidence" value="ECO:0007669"/>
    <property type="project" value="TreeGrafter"/>
</dbReference>
<dbReference type="SUPFAM" id="SSF54534">
    <property type="entry name" value="FKBP-like"/>
    <property type="match status" value="1"/>
</dbReference>
<dbReference type="SUPFAM" id="SSF46557">
    <property type="entry name" value="GreA transcript cleavage protein, N-terminal domain"/>
    <property type="match status" value="1"/>
</dbReference>
<dbReference type="InterPro" id="IPR036953">
    <property type="entry name" value="GreA/GreB_C_sf"/>
</dbReference>